<feature type="domain" description="O-GlcNAc transferase C-terminal" evidence="6">
    <location>
        <begin position="387"/>
        <end position="571"/>
    </location>
</feature>
<evidence type="ECO:0000313" key="8">
    <source>
        <dbReference type="Proteomes" id="UP000664859"/>
    </source>
</evidence>
<evidence type="ECO:0000259" key="6">
    <source>
        <dbReference type="Pfam" id="PF13844"/>
    </source>
</evidence>
<protein>
    <submittedName>
        <fullName evidence="7">Glycosyl transferase family 41-domain-containing protein</fullName>
    </submittedName>
</protein>
<reference evidence="7" key="1">
    <citation type="submission" date="2021-02" db="EMBL/GenBank/DDBJ databases">
        <title>First Annotated Genome of the Yellow-green Alga Tribonema minus.</title>
        <authorList>
            <person name="Mahan K.M."/>
        </authorList>
    </citation>
    <scope>NUCLEOTIDE SEQUENCE</scope>
    <source>
        <strain evidence="7">UTEX B ZZ1240</strain>
    </source>
</reference>
<dbReference type="AlphaFoldDB" id="A0A835Z2W6"/>
<dbReference type="GO" id="GO:0006493">
    <property type="term" value="P:protein O-linked glycosylation"/>
    <property type="evidence" value="ECO:0007669"/>
    <property type="project" value="InterPro"/>
</dbReference>
<feature type="compositionally biased region" description="Basic and acidic residues" evidence="5">
    <location>
        <begin position="626"/>
        <end position="638"/>
    </location>
</feature>
<evidence type="ECO:0000256" key="4">
    <source>
        <dbReference type="ARBA" id="ARBA00022803"/>
    </source>
</evidence>
<keyword evidence="4" id="KW-0802">TPR repeat</keyword>
<evidence type="ECO:0000256" key="3">
    <source>
        <dbReference type="ARBA" id="ARBA00022737"/>
    </source>
</evidence>
<feature type="domain" description="O-GlcNAc transferase C-terminal" evidence="6">
    <location>
        <begin position="208"/>
        <end position="372"/>
    </location>
</feature>
<feature type="compositionally biased region" description="Low complexity" evidence="5">
    <location>
        <begin position="174"/>
        <end position="185"/>
    </location>
</feature>
<accession>A0A835Z2W6</accession>
<proteinExistence type="predicted"/>
<comment type="pathway">
    <text evidence="1">Protein modification; protein glycosylation.</text>
</comment>
<sequence>MKPRHKHAVHANTAATAAALRGATPIRQAAAFALDAFAPGIKKGFEEYYLASIAANPQDLDAVEGLAVLYQDSGNYTQAAELFRRCMDMQTAPGGRADWWFASLLNCRAAVCDWRAWEEDAAQLRGLVRRGDVRDGDMPVIHPFDALSRPLTAADNRVIATQYARSVSARMAAEEAAAARTRSQEAPPPPQPRSSERAAQPPPPPQPQPHQRIRIAYVTGDLMGTHPLTHLMQSVFGLHDAARFEVRVYALCADDGSRERARVRADIERGGGALVDLSALPARAAAAALRGDGCDVAINLNGYAGTVKSAEIFALRPAPLCVSYMGFPGTMGADWVDYLLADETVVPRHLRAHVSEHVLAMPHCYFVNDYRQSGAAVEALRGAPPPRAQLGLPDDAIVVCNFNRLHKLDPVTFAQWMELLREVPRAVLWLLDGGAAARENLHRAAEAAGVDPARVVFAPLAPRGAHLRRLRAADAFADSHPYSAHTVGCDALWAGVPIVTLAGDTMASRVAASLLETAGLGELVAETRAEYFLKLRRLCVDAAALARAKAGAARAREASPLFDTRVWVADMERGLERIVELQRSGYAPQDVYIRELPGGEEGDGAECVREGYRSETSPAHVFIADAQREEEWGQRVEEGGGAGSDDEGVEGQEMATLQ</sequence>
<dbReference type="InterPro" id="IPR037919">
    <property type="entry name" value="OGT"/>
</dbReference>
<evidence type="ECO:0000256" key="1">
    <source>
        <dbReference type="ARBA" id="ARBA00004922"/>
    </source>
</evidence>
<keyword evidence="3" id="KW-0677">Repeat</keyword>
<dbReference type="PANTHER" id="PTHR44366:SF1">
    <property type="entry name" value="UDP-N-ACETYLGLUCOSAMINE--PEPTIDE N-ACETYLGLUCOSAMINYLTRANSFERASE 110 KDA SUBUNIT"/>
    <property type="match status" value="1"/>
</dbReference>
<comment type="caution">
    <text evidence="7">The sequence shown here is derived from an EMBL/GenBank/DDBJ whole genome shotgun (WGS) entry which is preliminary data.</text>
</comment>
<dbReference type="SUPFAM" id="SSF53756">
    <property type="entry name" value="UDP-Glycosyltransferase/glycogen phosphorylase"/>
    <property type="match status" value="1"/>
</dbReference>
<dbReference type="InterPro" id="IPR029489">
    <property type="entry name" value="OGT/SEC/SPY_C"/>
</dbReference>
<dbReference type="Gene3D" id="1.25.40.10">
    <property type="entry name" value="Tetratricopeptide repeat domain"/>
    <property type="match status" value="1"/>
</dbReference>
<dbReference type="Gene3D" id="3.40.50.11380">
    <property type="match status" value="1"/>
</dbReference>
<dbReference type="GO" id="GO:0097363">
    <property type="term" value="F:protein O-acetylglucosaminyltransferase activity"/>
    <property type="evidence" value="ECO:0007669"/>
    <property type="project" value="TreeGrafter"/>
</dbReference>
<organism evidence="7 8">
    <name type="scientific">Tribonema minus</name>
    <dbReference type="NCBI Taxonomy" id="303371"/>
    <lineage>
        <taxon>Eukaryota</taxon>
        <taxon>Sar</taxon>
        <taxon>Stramenopiles</taxon>
        <taxon>Ochrophyta</taxon>
        <taxon>PX clade</taxon>
        <taxon>Xanthophyceae</taxon>
        <taxon>Tribonematales</taxon>
        <taxon>Tribonemataceae</taxon>
        <taxon>Tribonema</taxon>
    </lineage>
</organism>
<keyword evidence="8" id="KW-1185">Reference proteome</keyword>
<evidence type="ECO:0000256" key="5">
    <source>
        <dbReference type="SAM" id="MobiDB-lite"/>
    </source>
</evidence>
<name>A0A835Z2W6_9STRA</name>
<dbReference type="InterPro" id="IPR011990">
    <property type="entry name" value="TPR-like_helical_dom_sf"/>
</dbReference>
<dbReference type="Gene3D" id="3.40.50.2000">
    <property type="entry name" value="Glycogen Phosphorylase B"/>
    <property type="match status" value="1"/>
</dbReference>
<dbReference type="EMBL" id="JAFCMP010000136">
    <property type="protein sequence ID" value="KAG5185234.1"/>
    <property type="molecule type" value="Genomic_DNA"/>
</dbReference>
<dbReference type="PANTHER" id="PTHR44366">
    <property type="entry name" value="UDP-N-ACETYLGLUCOSAMINE--PEPTIDE N-ACETYLGLUCOSAMINYLTRANSFERASE 110 KDA SUBUNIT"/>
    <property type="match status" value="1"/>
</dbReference>
<evidence type="ECO:0000256" key="2">
    <source>
        <dbReference type="ARBA" id="ARBA00022679"/>
    </source>
</evidence>
<feature type="region of interest" description="Disordered" evidence="5">
    <location>
        <begin position="174"/>
        <end position="210"/>
    </location>
</feature>
<feature type="region of interest" description="Disordered" evidence="5">
    <location>
        <begin position="625"/>
        <end position="658"/>
    </location>
</feature>
<gene>
    <name evidence="7" type="ORF">JKP88DRAFT_354230</name>
</gene>
<dbReference type="Pfam" id="PF13844">
    <property type="entry name" value="Glyco_transf_41"/>
    <property type="match status" value="2"/>
</dbReference>
<dbReference type="OrthoDB" id="421121at2759"/>
<keyword evidence="2 7" id="KW-0808">Transferase</keyword>
<evidence type="ECO:0000313" key="7">
    <source>
        <dbReference type="EMBL" id="KAG5185234.1"/>
    </source>
</evidence>
<dbReference type="Proteomes" id="UP000664859">
    <property type="component" value="Unassembled WGS sequence"/>
</dbReference>